<evidence type="ECO:0000256" key="2">
    <source>
        <dbReference type="SAM" id="MobiDB-lite"/>
    </source>
</evidence>
<dbReference type="Proteomes" id="UP000239209">
    <property type="component" value="Unassembled WGS sequence"/>
</dbReference>
<gene>
    <name evidence="3" type="ORF">CLV70_11322</name>
</gene>
<protein>
    <submittedName>
        <fullName evidence="3">Sortase family protein</fullName>
    </submittedName>
</protein>
<proteinExistence type="predicted"/>
<name>A0A2T0RTS7_9ACTN</name>
<reference evidence="3 4" key="1">
    <citation type="submission" date="2018-03" db="EMBL/GenBank/DDBJ databases">
        <title>Genomic Encyclopedia of Archaeal and Bacterial Type Strains, Phase II (KMG-II): from individual species to whole genera.</title>
        <authorList>
            <person name="Goeker M."/>
        </authorList>
    </citation>
    <scope>NUCLEOTIDE SEQUENCE [LARGE SCALE GENOMIC DNA]</scope>
    <source>
        <strain evidence="3 4">DSM 45348</strain>
    </source>
</reference>
<dbReference type="EMBL" id="PVZG01000013">
    <property type="protein sequence ID" value="PRY24584.1"/>
    <property type="molecule type" value="Genomic_DNA"/>
</dbReference>
<keyword evidence="4" id="KW-1185">Reference proteome</keyword>
<evidence type="ECO:0000256" key="1">
    <source>
        <dbReference type="ARBA" id="ARBA00022801"/>
    </source>
</evidence>
<keyword evidence="1" id="KW-0378">Hydrolase</keyword>
<evidence type="ECO:0000313" key="3">
    <source>
        <dbReference type="EMBL" id="PRY24584.1"/>
    </source>
</evidence>
<dbReference type="InterPro" id="IPR042001">
    <property type="entry name" value="Sortase_F"/>
</dbReference>
<accession>A0A2T0RTS7</accession>
<sequence>MTARRALLPVAVAVVTGLVVAAGYLMTHEPRATAEPGGPGGSRAGAAPRGGTVAPVASGVLVAPAAAVPSDRPEAEAKTDPFGTARPALDGPPTRLRVAAAGIDTALEKLHLGAGGELVPPEGDDRAGWYADGTAPGDVGPAVLAGHVDSRSGPAVFYRLRELGAGDRIEVTRGGRRITFTVTSTAWYPKKAFPTARVYGPTPDPQLRLITCGGVFDRSLRSYRDNLVVYAVAG</sequence>
<dbReference type="SUPFAM" id="SSF63817">
    <property type="entry name" value="Sortase"/>
    <property type="match status" value="1"/>
</dbReference>
<dbReference type="GO" id="GO:0016787">
    <property type="term" value="F:hydrolase activity"/>
    <property type="evidence" value="ECO:0007669"/>
    <property type="project" value="UniProtKB-KW"/>
</dbReference>
<comment type="caution">
    <text evidence="3">The sequence shown here is derived from an EMBL/GenBank/DDBJ whole genome shotgun (WGS) entry which is preliminary data.</text>
</comment>
<feature type="region of interest" description="Disordered" evidence="2">
    <location>
        <begin position="30"/>
        <end position="50"/>
    </location>
</feature>
<dbReference type="NCBIfam" id="NF033748">
    <property type="entry name" value="class_F_sortase"/>
    <property type="match status" value="1"/>
</dbReference>
<dbReference type="CDD" id="cd05829">
    <property type="entry name" value="Sortase_F"/>
    <property type="match status" value="1"/>
</dbReference>
<dbReference type="AlphaFoldDB" id="A0A2T0RTS7"/>
<evidence type="ECO:0000313" key="4">
    <source>
        <dbReference type="Proteomes" id="UP000239209"/>
    </source>
</evidence>
<dbReference type="Gene3D" id="2.40.260.10">
    <property type="entry name" value="Sortase"/>
    <property type="match status" value="1"/>
</dbReference>
<dbReference type="Pfam" id="PF04203">
    <property type="entry name" value="Sortase"/>
    <property type="match status" value="1"/>
</dbReference>
<organism evidence="3 4">
    <name type="scientific">Pseudosporangium ferrugineum</name>
    <dbReference type="NCBI Taxonomy" id="439699"/>
    <lineage>
        <taxon>Bacteria</taxon>
        <taxon>Bacillati</taxon>
        <taxon>Actinomycetota</taxon>
        <taxon>Actinomycetes</taxon>
        <taxon>Micromonosporales</taxon>
        <taxon>Micromonosporaceae</taxon>
        <taxon>Pseudosporangium</taxon>
    </lineage>
</organism>
<dbReference type="RefSeq" id="WP_245908447.1">
    <property type="nucleotide sequence ID" value="NZ_PVZG01000013.1"/>
</dbReference>
<dbReference type="InterPro" id="IPR023365">
    <property type="entry name" value="Sortase_dom-sf"/>
</dbReference>
<feature type="region of interest" description="Disordered" evidence="2">
    <location>
        <begin position="66"/>
        <end position="93"/>
    </location>
</feature>
<dbReference type="InterPro" id="IPR005754">
    <property type="entry name" value="Sortase"/>
</dbReference>